<evidence type="ECO:0000259" key="11">
    <source>
        <dbReference type="PROSITE" id="PS50157"/>
    </source>
</evidence>
<evidence type="ECO:0000256" key="2">
    <source>
        <dbReference type="ARBA" id="ARBA00006991"/>
    </source>
</evidence>
<protein>
    <recommendedName>
        <fullName evidence="11">C2H2-type domain-containing protein</fullName>
    </recommendedName>
</protein>
<name>A0AAE1ZBE7_SCHME</name>
<dbReference type="InterPro" id="IPR036236">
    <property type="entry name" value="Znf_C2H2_sf"/>
</dbReference>
<keyword evidence="13" id="KW-1185">Reference proteome</keyword>
<feature type="domain" description="C2H2-type" evidence="11">
    <location>
        <begin position="367"/>
        <end position="394"/>
    </location>
</feature>
<dbReference type="GO" id="GO:0005634">
    <property type="term" value="C:nucleus"/>
    <property type="evidence" value="ECO:0007669"/>
    <property type="project" value="UniProtKB-SubCell"/>
</dbReference>
<dbReference type="EMBL" id="JALJAT010000003">
    <property type="protein sequence ID" value="KAK4471216.1"/>
    <property type="molecule type" value="Genomic_DNA"/>
</dbReference>
<dbReference type="Pfam" id="PF00096">
    <property type="entry name" value="zf-C2H2"/>
    <property type="match status" value="2"/>
</dbReference>
<evidence type="ECO:0000256" key="8">
    <source>
        <dbReference type="ARBA" id="ARBA00023242"/>
    </source>
</evidence>
<dbReference type="SUPFAM" id="SSF57667">
    <property type="entry name" value="beta-beta-alpha zinc fingers"/>
    <property type="match status" value="2"/>
</dbReference>
<evidence type="ECO:0000256" key="10">
    <source>
        <dbReference type="SAM" id="MobiDB-lite"/>
    </source>
</evidence>
<keyword evidence="4 9" id="KW-0863">Zinc-finger</keyword>
<dbReference type="FunFam" id="3.30.160.60:FF:000515">
    <property type="entry name" value="early growth response protein 4"/>
    <property type="match status" value="1"/>
</dbReference>
<evidence type="ECO:0000256" key="9">
    <source>
        <dbReference type="PROSITE-ProRule" id="PRU00042"/>
    </source>
</evidence>
<proteinExistence type="inferred from homology"/>
<gene>
    <name evidence="12" type="ORF">MN116_004665</name>
</gene>
<comment type="caution">
    <text evidence="12">The sequence shown here is derived from an EMBL/GenBank/DDBJ whole genome shotgun (WGS) entry which is preliminary data.</text>
</comment>
<dbReference type="PANTHER" id="PTHR23235">
    <property type="entry name" value="KRUEPPEL-LIKE TRANSCRIPTION FACTOR"/>
    <property type="match status" value="1"/>
</dbReference>
<reference evidence="12" key="2">
    <citation type="journal article" date="2023" name="Infect Dis Poverty">
        <title>Chromosome-scale genome of the human blood fluke Schistosoma mekongi and its implications for public health.</title>
        <authorList>
            <person name="Zhou M."/>
            <person name="Xu L."/>
            <person name="Xu D."/>
            <person name="Chen W."/>
            <person name="Khan J."/>
            <person name="Hu Y."/>
            <person name="Huang H."/>
            <person name="Wei H."/>
            <person name="Zhang Y."/>
            <person name="Chusongsang P."/>
            <person name="Tanasarnprasert K."/>
            <person name="Hu X."/>
            <person name="Limpanont Y."/>
            <person name="Lv Z."/>
        </authorList>
    </citation>
    <scope>NUCLEOTIDE SEQUENCE</scope>
    <source>
        <strain evidence="12">LV_2022a</strain>
    </source>
</reference>
<keyword evidence="6" id="KW-0805">Transcription regulation</keyword>
<dbReference type="PROSITE" id="PS50157">
    <property type="entry name" value="ZINC_FINGER_C2H2_2"/>
    <property type="match status" value="3"/>
</dbReference>
<organism evidence="12 13">
    <name type="scientific">Schistosoma mekongi</name>
    <name type="common">Parasitic worm</name>
    <dbReference type="NCBI Taxonomy" id="38744"/>
    <lineage>
        <taxon>Eukaryota</taxon>
        <taxon>Metazoa</taxon>
        <taxon>Spiralia</taxon>
        <taxon>Lophotrochozoa</taxon>
        <taxon>Platyhelminthes</taxon>
        <taxon>Trematoda</taxon>
        <taxon>Digenea</taxon>
        <taxon>Strigeidida</taxon>
        <taxon>Schistosomatoidea</taxon>
        <taxon>Schistosomatidae</taxon>
        <taxon>Schistosoma</taxon>
    </lineage>
</organism>
<dbReference type="Proteomes" id="UP001292079">
    <property type="component" value="Unassembled WGS sequence"/>
</dbReference>
<evidence type="ECO:0000313" key="13">
    <source>
        <dbReference type="Proteomes" id="UP001292079"/>
    </source>
</evidence>
<evidence type="ECO:0000256" key="5">
    <source>
        <dbReference type="ARBA" id="ARBA00022833"/>
    </source>
</evidence>
<dbReference type="GO" id="GO:0000978">
    <property type="term" value="F:RNA polymerase II cis-regulatory region sequence-specific DNA binding"/>
    <property type="evidence" value="ECO:0007669"/>
    <property type="project" value="TreeGrafter"/>
</dbReference>
<feature type="domain" description="C2H2-type" evidence="11">
    <location>
        <begin position="309"/>
        <end position="338"/>
    </location>
</feature>
<dbReference type="GO" id="GO:0008270">
    <property type="term" value="F:zinc ion binding"/>
    <property type="evidence" value="ECO:0007669"/>
    <property type="project" value="UniProtKB-KW"/>
</dbReference>
<evidence type="ECO:0000256" key="4">
    <source>
        <dbReference type="ARBA" id="ARBA00022771"/>
    </source>
</evidence>
<comment type="subcellular location">
    <subcellularLocation>
        <location evidence="1">Nucleus</location>
    </subcellularLocation>
</comment>
<dbReference type="SMART" id="SM00355">
    <property type="entry name" value="ZnF_C2H2"/>
    <property type="match status" value="3"/>
</dbReference>
<dbReference type="PROSITE" id="PS00028">
    <property type="entry name" value="ZINC_FINGER_C2H2_1"/>
    <property type="match status" value="3"/>
</dbReference>
<reference evidence="12" key="1">
    <citation type="submission" date="2022-04" db="EMBL/GenBank/DDBJ databases">
        <authorList>
            <person name="Xu L."/>
            <person name="Lv Z."/>
        </authorList>
    </citation>
    <scope>NUCLEOTIDE SEQUENCE</scope>
    <source>
        <strain evidence="12">LV_2022a</strain>
    </source>
</reference>
<dbReference type="Pfam" id="PF13912">
    <property type="entry name" value="zf-C2H2_6"/>
    <property type="match status" value="1"/>
</dbReference>
<feature type="compositionally biased region" description="Basic residues" evidence="10">
    <location>
        <begin position="384"/>
        <end position="401"/>
    </location>
</feature>
<feature type="domain" description="C2H2-type" evidence="11">
    <location>
        <begin position="339"/>
        <end position="366"/>
    </location>
</feature>
<keyword evidence="3" id="KW-0479">Metal-binding</keyword>
<dbReference type="AlphaFoldDB" id="A0AAE1ZBE7"/>
<dbReference type="Gene3D" id="3.30.160.60">
    <property type="entry name" value="Classic Zinc Finger"/>
    <property type="match status" value="3"/>
</dbReference>
<dbReference type="PANTHER" id="PTHR23235:SF155">
    <property type="entry name" value="EARLY GROWTH RESPONSE 4-RELATED"/>
    <property type="match status" value="1"/>
</dbReference>
<evidence type="ECO:0000256" key="7">
    <source>
        <dbReference type="ARBA" id="ARBA00023163"/>
    </source>
</evidence>
<dbReference type="InterPro" id="IPR013087">
    <property type="entry name" value="Znf_C2H2_type"/>
</dbReference>
<evidence type="ECO:0000256" key="1">
    <source>
        <dbReference type="ARBA" id="ARBA00004123"/>
    </source>
</evidence>
<keyword evidence="7" id="KW-0804">Transcription</keyword>
<accession>A0AAE1ZBE7</accession>
<comment type="similarity">
    <text evidence="2">Belongs to the krueppel C2H2-type zinc-finger protein family.</text>
</comment>
<evidence type="ECO:0000256" key="3">
    <source>
        <dbReference type="ARBA" id="ARBA00022723"/>
    </source>
</evidence>
<keyword evidence="5" id="KW-0862">Zinc</keyword>
<evidence type="ECO:0000256" key="6">
    <source>
        <dbReference type="ARBA" id="ARBA00023015"/>
    </source>
</evidence>
<sequence length="458" mass="52563">MKMLRTLNSNLIDWMLPPGDIKAAFNDIPTGHTPTYTTDDSYKDFSKWENLNTPTPLDKESDNFFIYPPSSAIKVEATVENSQSIHHNNRISTQLLEAQYLKPLTSCENDQTIISQPSFQSPLVYWNLEPHATTSSTHEIKSEASEESVSLASHINPIDTYNSGVIVNDWSTDCLLHPTKYNIDTISPNYGSLYNNNNSNNTYTLSEIHTPWTTYQSNNFAIIPTTNNVSINDRTDYITSPGSNRTYSTCPITSMSEVTDYKLNINQHKSREYCFETGYEQSNAPTTLQTEFSSHHNKCQKLSDQQKPFVCGMLSCNKRFVRIDELKRHQRTHSGIKQFICDICKKGFTRSDHLMTHRRTHTGERPYECKICDRRFARSDERNRHTKTHLRDKPRRGRKPRNATIPFPTTTCSTLTSTLATTVVRETAVMVTNSFPIYNVHPCYSMHLDNESFIHKKN</sequence>
<keyword evidence="8" id="KW-0539">Nucleus</keyword>
<feature type="region of interest" description="Disordered" evidence="10">
    <location>
        <begin position="380"/>
        <end position="407"/>
    </location>
</feature>
<evidence type="ECO:0000313" key="12">
    <source>
        <dbReference type="EMBL" id="KAK4471216.1"/>
    </source>
</evidence>
<dbReference type="GO" id="GO:0000981">
    <property type="term" value="F:DNA-binding transcription factor activity, RNA polymerase II-specific"/>
    <property type="evidence" value="ECO:0007669"/>
    <property type="project" value="TreeGrafter"/>
</dbReference>